<dbReference type="PROSITE" id="PS50082">
    <property type="entry name" value="WD_REPEATS_2"/>
    <property type="match status" value="1"/>
</dbReference>
<reference evidence="7" key="1">
    <citation type="submission" date="2020-11" db="EMBL/GenBank/DDBJ databases">
        <authorList>
            <consortium name="DOE Joint Genome Institute"/>
            <person name="Ahrendt S."/>
            <person name="Riley R."/>
            <person name="Andreopoulos W."/>
            <person name="Labutti K."/>
            <person name="Pangilinan J."/>
            <person name="Ruiz-Duenas F.J."/>
            <person name="Barrasa J.M."/>
            <person name="Sanchez-Garcia M."/>
            <person name="Camarero S."/>
            <person name="Miyauchi S."/>
            <person name="Serrano A."/>
            <person name="Linde D."/>
            <person name="Babiker R."/>
            <person name="Drula E."/>
            <person name="Ayuso-Fernandez I."/>
            <person name="Pacheco R."/>
            <person name="Padilla G."/>
            <person name="Ferreira P."/>
            <person name="Barriuso J."/>
            <person name="Kellner H."/>
            <person name="Castanera R."/>
            <person name="Alfaro M."/>
            <person name="Ramirez L."/>
            <person name="Pisabarro A.G."/>
            <person name="Kuo A."/>
            <person name="Tritt A."/>
            <person name="Lipzen A."/>
            <person name="He G."/>
            <person name="Yan M."/>
            <person name="Ng V."/>
            <person name="Cullen D."/>
            <person name="Martin F."/>
            <person name="Rosso M.-N."/>
            <person name="Henrissat B."/>
            <person name="Hibbett D."/>
            <person name="Martinez A.T."/>
            <person name="Grigoriev I.V."/>
        </authorList>
    </citation>
    <scope>NUCLEOTIDE SEQUENCE</scope>
    <source>
        <strain evidence="7">AH 40177</strain>
    </source>
</reference>
<evidence type="ECO:0000313" key="8">
    <source>
        <dbReference type="Proteomes" id="UP000772434"/>
    </source>
</evidence>
<evidence type="ECO:0000256" key="3">
    <source>
        <dbReference type="ARBA" id="ARBA00038335"/>
    </source>
</evidence>
<dbReference type="InterPro" id="IPR001680">
    <property type="entry name" value="WD40_rpt"/>
</dbReference>
<dbReference type="InterPro" id="IPR052414">
    <property type="entry name" value="U3_snoRNA-assoc_WDR"/>
</dbReference>
<dbReference type="PANTHER" id="PTHR44267">
    <property type="entry name" value="WD REPEAT-CONTAINING PROTEIN 43"/>
    <property type="match status" value="1"/>
</dbReference>
<dbReference type="InterPro" id="IPR015943">
    <property type="entry name" value="WD40/YVTN_repeat-like_dom_sf"/>
</dbReference>
<organism evidence="7 8">
    <name type="scientific">Rhodocollybia butyracea</name>
    <dbReference type="NCBI Taxonomy" id="206335"/>
    <lineage>
        <taxon>Eukaryota</taxon>
        <taxon>Fungi</taxon>
        <taxon>Dikarya</taxon>
        <taxon>Basidiomycota</taxon>
        <taxon>Agaricomycotina</taxon>
        <taxon>Agaricomycetes</taxon>
        <taxon>Agaricomycetidae</taxon>
        <taxon>Agaricales</taxon>
        <taxon>Marasmiineae</taxon>
        <taxon>Omphalotaceae</taxon>
        <taxon>Rhodocollybia</taxon>
    </lineage>
</organism>
<feature type="compositionally biased region" description="Acidic residues" evidence="5">
    <location>
        <begin position="703"/>
        <end position="744"/>
    </location>
</feature>
<proteinExistence type="inferred from homology"/>
<dbReference type="PANTHER" id="PTHR44267:SF1">
    <property type="entry name" value="WD REPEAT-CONTAINING PROTEIN 43"/>
    <property type="match status" value="1"/>
</dbReference>
<comment type="caution">
    <text evidence="7">The sequence shown here is derived from an EMBL/GenBank/DDBJ whole genome shotgun (WGS) entry which is preliminary data.</text>
</comment>
<feature type="region of interest" description="Disordered" evidence="5">
    <location>
        <begin position="471"/>
        <end position="497"/>
    </location>
</feature>
<feature type="repeat" description="WD" evidence="4">
    <location>
        <begin position="240"/>
        <end position="285"/>
    </location>
</feature>
<comment type="subcellular location">
    <subcellularLocation>
        <location evidence="1">Nucleus</location>
    </subcellularLocation>
</comment>
<dbReference type="EMBL" id="JADNRY010000022">
    <property type="protein sequence ID" value="KAF9072701.1"/>
    <property type="molecule type" value="Genomic_DNA"/>
</dbReference>
<comment type="similarity">
    <text evidence="3">Belongs to the UTP5 family.</text>
</comment>
<keyword evidence="8" id="KW-1185">Reference proteome</keyword>
<gene>
    <name evidence="7" type="ORF">BDP27DRAFT_1261116</name>
</gene>
<keyword evidence="2" id="KW-0539">Nucleus</keyword>
<dbReference type="GO" id="GO:0032040">
    <property type="term" value="C:small-subunit processome"/>
    <property type="evidence" value="ECO:0007669"/>
    <property type="project" value="UniProtKB-ARBA"/>
</dbReference>
<feature type="domain" description="Small-subunit processome Utp12" evidence="6">
    <location>
        <begin position="516"/>
        <end position="633"/>
    </location>
</feature>
<dbReference type="GO" id="GO:0000462">
    <property type="term" value="P:maturation of SSU-rRNA from tricistronic rRNA transcript (SSU-rRNA, 5.8S rRNA, LSU-rRNA)"/>
    <property type="evidence" value="ECO:0007669"/>
    <property type="project" value="TreeGrafter"/>
</dbReference>
<protein>
    <submittedName>
        <fullName evidence="7">WD40-repeat-containing domain protein</fullName>
    </submittedName>
</protein>
<feature type="compositionally biased region" description="Basic residues" evidence="5">
    <location>
        <begin position="1"/>
        <end position="16"/>
    </location>
</feature>
<dbReference type="SMART" id="SM00320">
    <property type="entry name" value="WD40"/>
    <property type="match status" value="3"/>
</dbReference>
<dbReference type="Pfam" id="PF04003">
    <property type="entry name" value="Utp12"/>
    <property type="match status" value="1"/>
</dbReference>
<dbReference type="AlphaFoldDB" id="A0A9P5Q0B5"/>
<evidence type="ECO:0000256" key="2">
    <source>
        <dbReference type="ARBA" id="ARBA00023242"/>
    </source>
</evidence>
<feature type="region of interest" description="Disordered" evidence="5">
    <location>
        <begin position="684"/>
        <end position="744"/>
    </location>
</feature>
<dbReference type="OrthoDB" id="30195at2759"/>
<evidence type="ECO:0000313" key="7">
    <source>
        <dbReference type="EMBL" id="KAF9072701.1"/>
    </source>
</evidence>
<feature type="region of interest" description="Disordered" evidence="5">
    <location>
        <begin position="1"/>
        <end position="27"/>
    </location>
</feature>
<evidence type="ECO:0000256" key="4">
    <source>
        <dbReference type="PROSITE-ProRule" id="PRU00221"/>
    </source>
</evidence>
<accession>A0A9P5Q0B5</accession>
<evidence type="ECO:0000256" key="1">
    <source>
        <dbReference type="ARBA" id="ARBA00004123"/>
    </source>
</evidence>
<dbReference type="InterPro" id="IPR036322">
    <property type="entry name" value="WD40_repeat_dom_sf"/>
</dbReference>
<dbReference type="Gene3D" id="2.130.10.10">
    <property type="entry name" value="YVTN repeat-like/Quinoprotein amine dehydrogenase"/>
    <property type="match status" value="1"/>
</dbReference>
<name>A0A9P5Q0B5_9AGAR</name>
<dbReference type="Proteomes" id="UP000772434">
    <property type="component" value="Unassembled WGS sequence"/>
</dbReference>
<evidence type="ECO:0000259" key="6">
    <source>
        <dbReference type="Pfam" id="PF04003"/>
    </source>
</evidence>
<feature type="region of interest" description="Disordered" evidence="5">
    <location>
        <begin position="91"/>
        <end position="118"/>
    </location>
</feature>
<keyword evidence="4" id="KW-0853">WD repeat</keyword>
<sequence length="744" mass="80058">MSLPHKSKKNRNKQSKSRPAATSSISQPVVEDASHLAAFSSFSSKGDLFAYLSLAVDKHRLRVYDTITGQSIAEHIVDSARVSSLSWCHLSTNSGLPSSPSKKRRRKSQATDDNSPVSPSEVVALGLFDGSTLFFSSTHGRVISTLSHTSSTSAILCLVAADQGTVWTSGADGVVRLWNVHKNEMMGSWKNDDRIPYTSMATRPVTSDETSELLVASHMIKLLSIPSGFANQKPQEVASFTGHASSIKSLQWDTSSSPCHRFVSMAESDRVVSLWDAPSQESDTGKMVASVQLDSDARHVSLSTAASILLILSASGKVTVYPIPDMFAPPVSSNRIQPKLPTLLPRSTLSVSPKKNSSQVAAVSFVEGAPRSIRVARILGVKPVFDVLDCQDEDGKFIAEVLIPDVNLEAMVDSRQAVPNKRYTESITMVGSGVELGQNENMDGLDFQNVEGNLDIDIAELSLGQRLTAISGADPTQEDSDSEQSSTRKQKSKNDLSVVPAASLTRTLIQALHSSDSKLLETCLAHSDVALIRNTVRRLPPQLAVPLITACVERLGRGARAGNMKGGGGGASSQRGTGLVTWVKTVLAVHSGHLMTMPDLVARLSGLHSTLTSRLTLQDNLLSLSGRLDMVLSQIEMRSSVAPAPIISQSGKPSSIVKTVEKTHYIEGESEDEDAQIDVEVEIGSGGEDGEVEDIELGGSSQEESEEEESEEEEDNDDEDPTMNGFIDDEAEEEFTDEEEEESE</sequence>
<dbReference type="InterPro" id="IPR007148">
    <property type="entry name" value="SSU_processome_Utp12"/>
</dbReference>
<dbReference type="SUPFAM" id="SSF50978">
    <property type="entry name" value="WD40 repeat-like"/>
    <property type="match status" value="1"/>
</dbReference>
<evidence type="ECO:0000256" key="5">
    <source>
        <dbReference type="SAM" id="MobiDB-lite"/>
    </source>
</evidence>